<accession>A0A2T4S8A1</accession>
<dbReference type="InterPro" id="IPR050570">
    <property type="entry name" value="Cell_wall_metabolism_enzyme"/>
</dbReference>
<dbReference type="EC" id="3.4.24.75" evidence="4"/>
<dbReference type="EMBL" id="PZHR01000086">
    <property type="protein sequence ID" value="PTK57834.1"/>
    <property type="molecule type" value="Genomic_DNA"/>
</dbReference>
<dbReference type="CDD" id="cd12797">
    <property type="entry name" value="M23_peptidase"/>
    <property type="match status" value="1"/>
</dbReference>
<reference evidence="8 9" key="1">
    <citation type="journal article" date="2016" name="Front. Microbiol.">
        <title>Comprehensive Phylogenetic Analysis of Bovine Non-aureus Staphylococci Species Based on Whole-Genome Sequencing.</title>
        <authorList>
            <person name="Naushad S."/>
            <person name="Barkema H.W."/>
            <person name="Luby C."/>
            <person name="Condas L.A."/>
            <person name="Nobrega D.B."/>
            <person name="Carson D.A."/>
            <person name="De Buck J."/>
        </authorList>
    </citation>
    <scope>NUCLEOTIDE SEQUENCE [LARGE SCALE GENOMIC DNA]</scope>
    <source>
        <strain evidence="8 9">SNUC 4337</strain>
    </source>
</reference>
<name>A0A2T4S8A1_9STAP</name>
<dbReference type="AlphaFoldDB" id="A0A2T4S8A1"/>
<evidence type="ECO:0000259" key="7">
    <source>
        <dbReference type="Pfam" id="PF01551"/>
    </source>
</evidence>
<feature type="domain" description="M23ase beta-sheet core" evidence="7">
    <location>
        <begin position="76"/>
        <end position="167"/>
    </location>
</feature>
<dbReference type="Pfam" id="PF01551">
    <property type="entry name" value="Peptidase_M23"/>
    <property type="match status" value="1"/>
</dbReference>
<dbReference type="GO" id="GO:0006508">
    <property type="term" value="P:proteolysis"/>
    <property type="evidence" value="ECO:0007669"/>
    <property type="project" value="UniProtKB-KW"/>
</dbReference>
<evidence type="ECO:0000256" key="3">
    <source>
        <dbReference type="ARBA" id="ARBA00006646"/>
    </source>
</evidence>
<dbReference type="SUPFAM" id="SSF51261">
    <property type="entry name" value="Duplicated hybrid motif"/>
    <property type="match status" value="1"/>
</dbReference>
<comment type="similarity">
    <text evidence="3">Belongs to the peptidase M23B family.</text>
</comment>
<evidence type="ECO:0000256" key="2">
    <source>
        <dbReference type="ARBA" id="ARBA00001947"/>
    </source>
</evidence>
<comment type="caution">
    <text evidence="8">The sequence shown here is derived from an EMBL/GenBank/DDBJ whole genome shotgun (WGS) entry which is preliminary data.</text>
</comment>
<dbReference type="Proteomes" id="UP000240400">
    <property type="component" value="Unassembled WGS sequence"/>
</dbReference>
<evidence type="ECO:0000256" key="5">
    <source>
        <dbReference type="ARBA" id="ARBA00023049"/>
    </source>
</evidence>
<dbReference type="GO" id="GO:0004222">
    <property type="term" value="F:metalloendopeptidase activity"/>
    <property type="evidence" value="ECO:0007669"/>
    <property type="project" value="TreeGrafter"/>
</dbReference>
<keyword evidence="5" id="KW-0482">Metalloprotease</keyword>
<protein>
    <recommendedName>
        <fullName evidence="4">lysostaphin</fullName>
        <ecNumber evidence="4">3.4.24.75</ecNumber>
    </recommendedName>
</protein>
<comment type="cofactor">
    <cofactor evidence="2">
        <name>Zn(2+)</name>
        <dbReference type="ChEBI" id="CHEBI:29105"/>
    </cofactor>
</comment>
<evidence type="ECO:0000256" key="4">
    <source>
        <dbReference type="ARBA" id="ARBA00012322"/>
    </source>
</evidence>
<keyword evidence="6" id="KW-0812">Transmembrane</keyword>
<keyword evidence="6" id="KW-1133">Transmembrane helix</keyword>
<dbReference type="OrthoDB" id="9805799at2"/>
<proteinExistence type="inferred from homology"/>
<keyword evidence="5" id="KW-0645">Protease</keyword>
<dbReference type="InterPro" id="IPR011055">
    <property type="entry name" value="Dup_hybrid_motif"/>
</dbReference>
<evidence type="ECO:0000256" key="1">
    <source>
        <dbReference type="ARBA" id="ARBA00001667"/>
    </source>
</evidence>
<keyword evidence="5" id="KW-0378">Hydrolase</keyword>
<dbReference type="Gene3D" id="2.70.70.10">
    <property type="entry name" value="Glucose Permease (Domain IIA)"/>
    <property type="match status" value="1"/>
</dbReference>
<gene>
    <name evidence="8" type="ORF">BUZ61_11690</name>
</gene>
<feature type="transmembrane region" description="Helical" evidence="6">
    <location>
        <begin position="7"/>
        <end position="25"/>
    </location>
</feature>
<organism evidence="8 9">
    <name type="scientific">Staphylococcus nepalensis</name>
    <dbReference type="NCBI Taxonomy" id="214473"/>
    <lineage>
        <taxon>Bacteria</taxon>
        <taxon>Bacillati</taxon>
        <taxon>Bacillota</taxon>
        <taxon>Bacilli</taxon>
        <taxon>Bacillales</taxon>
        <taxon>Staphylococcaceae</taxon>
        <taxon>Staphylococcus</taxon>
    </lineage>
</organism>
<evidence type="ECO:0000256" key="6">
    <source>
        <dbReference type="SAM" id="Phobius"/>
    </source>
</evidence>
<comment type="catalytic activity">
    <reaction evidence="1">
        <text>Hydrolysis of the -Gly-|-Gly- bond in the pentaglycine inter-peptide link joining staphylococcal cell wall peptidoglycans.</text>
        <dbReference type="EC" id="3.4.24.75"/>
    </reaction>
</comment>
<keyword evidence="6" id="KW-0472">Membrane</keyword>
<evidence type="ECO:0000313" key="9">
    <source>
        <dbReference type="Proteomes" id="UP000240400"/>
    </source>
</evidence>
<dbReference type="InterPro" id="IPR016047">
    <property type="entry name" value="M23ase_b-sheet_dom"/>
</dbReference>
<dbReference type="PANTHER" id="PTHR21666:SF270">
    <property type="entry name" value="MUREIN HYDROLASE ACTIVATOR ENVC"/>
    <property type="match status" value="1"/>
</dbReference>
<sequence length="193" mass="21903">MKNTLKTIILLIVILVPLILMLTNLDTIQQFVRENLVEQNDGTRNEDGDESYKDVFNMSRETESFGEYKYNDFEGKHYGIDYGLRKDTPVTAATNGTVTRTFDNELGGKVVQIREEDGVYHQWYMHLNEFKVEAGDKVKAGEIIALSGNTGSQTSGPHLHFQRMKGGVGNDYAEDPREFIESLPQGEESLYKK</sequence>
<dbReference type="PANTHER" id="PTHR21666">
    <property type="entry name" value="PEPTIDASE-RELATED"/>
    <property type="match status" value="1"/>
</dbReference>
<evidence type="ECO:0000313" key="8">
    <source>
        <dbReference type="EMBL" id="PTK57834.1"/>
    </source>
</evidence>